<gene>
    <name evidence="3" type="ORF">COHA_007977</name>
</gene>
<feature type="chain" id="PRO_5041920517" description="Band 7" evidence="2">
    <location>
        <begin position="16"/>
        <end position="643"/>
    </location>
</feature>
<proteinExistence type="predicted"/>
<evidence type="ECO:0000256" key="1">
    <source>
        <dbReference type="SAM" id="MobiDB-lite"/>
    </source>
</evidence>
<sequence length="643" mass="66789">MRLLIAMLLAGAVAAASPRRLAAEASEGGDGAAKTSAFWGAAGEKWEPDGPFIDFSYAGYRGSDAALPRPPITKRLADFRKGGRSDGSALQAMVEWANDQPSKAGWVVLSLPAGQIQLDRPLSIRRSQTVLRGAGRDATTLYITKSLSQVDRTGGLKPGQLVSVMYRESGALAQEIMEGEGRVGSGSIGNDLYFTTPIKSVEGKTVTLRRALPLDIKDSMNVALVDNWFTLEDVGIEDLTIEFKWERYGEHHQERGYSGIELERVQDSWVRNVRVVNVDNGFLVSNSNRVTLQGIEVAVTKGRQGNGNGGPWDGHWGVRLGYSTDVLVQDFSIQAKMRHAVGADSGAMFSVYSNGRMKDGNLEMHRGHSAQILFTDVHLGASTRGFASSGPDDAGSSSGAYTTFWNIDSNSGTQPLPDHNGAAPGSCVYGPDINFIGVTFRQAGKLCDRWVYEPGRVTPPNLFEAQLARRRGGAAAAAKAAATAARQAAAEEAAAKAKAAAAAAAEAQAAADAAHQAAAEAAAKAAEEQAAAQAAAQQAAAEQAAADAAEKAAASPSPAPAHAEPALPAEPIETPAEIQPQTTPPKKTTVAVAAAAAAAVDAAAAAPSPAPAPAANAMAAAANTDVLAVEIPAAPRGFKRGTL</sequence>
<dbReference type="InterPro" id="IPR009148">
    <property type="entry name" value="PcsB-like"/>
</dbReference>
<dbReference type="SUPFAM" id="SSF51126">
    <property type="entry name" value="Pectin lyase-like"/>
    <property type="match status" value="1"/>
</dbReference>
<organism evidence="3 4">
    <name type="scientific">Chlorella ohadii</name>
    <dbReference type="NCBI Taxonomy" id="2649997"/>
    <lineage>
        <taxon>Eukaryota</taxon>
        <taxon>Viridiplantae</taxon>
        <taxon>Chlorophyta</taxon>
        <taxon>core chlorophytes</taxon>
        <taxon>Trebouxiophyceae</taxon>
        <taxon>Chlorellales</taxon>
        <taxon>Chlorellaceae</taxon>
        <taxon>Chlorella clade</taxon>
        <taxon>Chlorella</taxon>
    </lineage>
</organism>
<feature type="region of interest" description="Disordered" evidence="1">
    <location>
        <begin position="542"/>
        <end position="566"/>
    </location>
</feature>
<keyword evidence="4" id="KW-1185">Reference proteome</keyword>
<dbReference type="Gene3D" id="2.160.20.10">
    <property type="entry name" value="Single-stranded right-handed beta-helix, Pectin lyase-like"/>
    <property type="match status" value="1"/>
</dbReference>
<name>A0AAD5DM68_9CHLO</name>
<protein>
    <recommendedName>
        <fullName evidence="5">Band 7</fullName>
    </recommendedName>
</protein>
<dbReference type="InterPro" id="IPR012334">
    <property type="entry name" value="Pectin_lyas_fold"/>
</dbReference>
<evidence type="ECO:0000313" key="4">
    <source>
        <dbReference type="Proteomes" id="UP001205105"/>
    </source>
</evidence>
<evidence type="ECO:0000256" key="2">
    <source>
        <dbReference type="SAM" id="SignalP"/>
    </source>
</evidence>
<dbReference type="InterPro" id="IPR011050">
    <property type="entry name" value="Pectin_lyase_fold/virulence"/>
</dbReference>
<evidence type="ECO:0008006" key="5">
    <source>
        <dbReference type="Google" id="ProtNLM"/>
    </source>
</evidence>
<keyword evidence="2" id="KW-0732">Signal</keyword>
<dbReference type="PRINTS" id="PR01852">
    <property type="entry name" value="SIBAPROTEIN"/>
</dbReference>
<dbReference type="EMBL" id="JADXDR010000132">
    <property type="protein sequence ID" value="KAI7838230.1"/>
    <property type="molecule type" value="Genomic_DNA"/>
</dbReference>
<evidence type="ECO:0000313" key="3">
    <source>
        <dbReference type="EMBL" id="KAI7838230.1"/>
    </source>
</evidence>
<feature type="signal peptide" evidence="2">
    <location>
        <begin position="1"/>
        <end position="15"/>
    </location>
</feature>
<dbReference type="AlphaFoldDB" id="A0AAD5DM68"/>
<comment type="caution">
    <text evidence="3">The sequence shown here is derived from an EMBL/GenBank/DDBJ whole genome shotgun (WGS) entry which is preliminary data.</text>
</comment>
<reference evidence="3" key="1">
    <citation type="submission" date="2020-11" db="EMBL/GenBank/DDBJ databases">
        <title>Chlorella ohadii genome sequencing and assembly.</title>
        <authorList>
            <person name="Murik O."/>
            <person name="Treves H."/>
            <person name="Kedem I."/>
            <person name="Shotland Y."/>
            <person name="Kaplan A."/>
        </authorList>
    </citation>
    <scope>NUCLEOTIDE SEQUENCE</scope>
    <source>
        <strain evidence="3">1</strain>
    </source>
</reference>
<accession>A0AAD5DM68</accession>
<dbReference type="Proteomes" id="UP001205105">
    <property type="component" value="Unassembled WGS sequence"/>
</dbReference>